<dbReference type="EMBL" id="CP060697">
    <property type="protein sequence ID" value="QNM83595.1"/>
    <property type="molecule type" value="Genomic_DNA"/>
</dbReference>
<dbReference type="GO" id="GO:0003677">
    <property type="term" value="F:DNA binding"/>
    <property type="evidence" value="ECO:0007669"/>
    <property type="project" value="InterPro"/>
</dbReference>
<dbReference type="GO" id="GO:0032298">
    <property type="term" value="P:positive regulation of DNA-templated DNA replication initiation"/>
    <property type="evidence" value="ECO:0007669"/>
    <property type="project" value="TreeGrafter"/>
</dbReference>
<keyword evidence="2" id="KW-1185">Reference proteome</keyword>
<gene>
    <name evidence="1" type="ORF">H8M03_04515</name>
</gene>
<dbReference type="GO" id="GO:0003887">
    <property type="term" value="F:DNA-directed DNA polymerase activity"/>
    <property type="evidence" value="ECO:0007669"/>
    <property type="project" value="InterPro"/>
</dbReference>
<dbReference type="SUPFAM" id="SSF102400">
    <property type="entry name" value="DNA polymerase III chi subunit"/>
    <property type="match status" value="1"/>
</dbReference>
<dbReference type="InterPro" id="IPR036768">
    <property type="entry name" value="PolIII_chi_sf"/>
</dbReference>
<dbReference type="Gene3D" id="3.40.50.10110">
    <property type="entry name" value="DNA polymerase III subunit chi"/>
    <property type="match status" value="1"/>
</dbReference>
<evidence type="ECO:0000313" key="2">
    <source>
        <dbReference type="Proteomes" id="UP000515861"/>
    </source>
</evidence>
<reference evidence="1 2" key="1">
    <citation type="submission" date="2020-08" db="EMBL/GenBank/DDBJ databases">
        <title>Sphingomonas sp. sand1-3 16S ribosomal RNA gene Genome sequencing and assembly.</title>
        <authorList>
            <person name="Kang M."/>
        </authorList>
    </citation>
    <scope>NUCLEOTIDE SEQUENCE [LARGE SCALE GENOMIC DNA]</scope>
    <source>
        <strain evidence="2">sand1-3</strain>
    </source>
</reference>
<organism evidence="1 2">
    <name type="scientific">Sphingomonas sabuli</name>
    <dbReference type="NCBI Taxonomy" id="2764186"/>
    <lineage>
        <taxon>Bacteria</taxon>
        <taxon>Pseudomonadati</taxon>
        <taxon>Pseudomonadota</taxon>
        <taxon>Alphaproteobacteria</taxon>
        <taxon>Sphingomonadales</taxon>
        <taxon>Sphingomonadaceae</taxon>
        <taxon>Sphingomonas</taxon>
    </lineage>
</organism>
<dbReference type="InterPro" id="IPR007459">
    <property type="entry name" value="DNA_pol3_chi"/>
</dbReference>
<sequence>MRVDFYQLGATPMEQVIASLSEKLLRDDERLLVVADDEAQLVRLDRLLWDQGPTSFLPHGLSGGADDARQPVLLSASADNANRARNLLIADGHWRDAALSFTRAFYLFDEDTIGEARKAWKALGTRDGVERHYWANEGGRWNEKASG</sequence>
<accession>A0A7G9L4P6</accession>
<proteinExistence type="predicted"/>
<evidence type="ECO:0000313" key="1">
    <source>
        <dbReference type="EMBL" id="QNM83595.1"/>
    </source>
</evidence>
<dbReference type="PANTHER" id="PTHR38767">
    <property type="entry name" value="DNA POLYMERASE III SUBUNIT CHI"/>
    <property type="match status" value="1"/>
</dbReference>
<dbReference type="Pfam" id="PF04364">
    <property type="entry name" value="DNA_pol3_chi"/>
    <property type="match status" value="1"/>
</dbReference>
<dbReference type="KEGG" id="ssau:H8M03_04515"/>
<dbReference type="PANTHER" id="PTHR38767:SF1">
    <property type="entry name" value="DNA POLYMERASE III SUBUNIT CHI"/>
    <property type="match status" value="1"/>
</dbReference>
<dbReference type="GO" id="GO:0006260">
    <property type="term" value="P:DNA replication"/>
    <property type="evidence" value="ECO:0007669"/>
    <property type="project" value="InterPro"/>
</dbReference>
<dbReference type="Proteomes" id="UP000515861">
    <property type="component" value="Chromosome"/>
</dbReference>
<protein>
    <submittedName>
        <fullName evidence="1">DNA polymerase III subunit chi</fullName>
    </submittedName>
</protein>
<name>A0A7G9L4P6_9SPHN</name>
<dbReference type="AlphaFoldDB" id="A0A7G9L4P6"/>
<dbReference type="RefSeq" id="WP_187480550.1">
    <property type="nucleotide sequence ID" value="NZ_CP060697.1"/>
</dbReference>